<proteinExistence type="predicted"/>
<evidence type="ECO:0000256" key="3">
    <source>
        <dbReference type="SAM" id="MobiDB-lite"/>
    </source>
</evidence>
<dbReference type="EMBL" id="CAJPVJ010000141">
    <property type="protein sequence ID" value="CAG2161439.1"/>
    <property type="molecule type" value="Genomic_DNA"/>
</dbReference>
<feature type="region of interest" description="Disordered" evidence="3">
    <location>
        <begin position="837"/>
        <end position="860"/>
    </location>
</feature>
<feature type="region of interest" description="Disordered" evidence="3">
    <location>
        <begin position="421"/>
        <end position="440"/>
    </location>
</feature>
<feature type="domain" description="SH3" evidence="4">
    <location>
        <begin position="600"/>
        <end position="661"/>
    </location>
</feature>
<protein>
    <recommendedName>
        <fullName evidence="4">SH3 domain-containing protein</fullName>
    </recommendedName>
</protein>
<keyword evidence="1 2" id="KW-0728">SH3 domain</keyword>
<keyword evidence="6" id="KW-1185">Reference proteome</keyword>
<sequence>MLFSRAHTSVGDSGVDCGSTTTSGGVSVICLSTQHIQPYHTTNNVIIGHNNTDITANECNSDDKYRYYCRNCDTSVESSGGDKSDVQFICDRNHQRIQRSLSEPNLLLINSDDCLTGYKTIITDINIRDRDDSDDCADKHSVDSKSVTSSTSTLLSDASAASDEQISHNPYNRLLQQIDWFNTNTSDKGVSSRSRSSSQCSVAGVGADGTDGKDFVSQINTIIATQLCHNFLTDQTNDDKRVTNEVVVDDKGNGCTDQASEDVYRVKPEPKKRRKRQMNRNYVNCGQIVGTQESTPESQNRTESAKQMQQNLIKREIMAENEGTVVSTTESVVLNDYFDNNSAGSNRCERQLQQNKGTIRSPYNRHSLTLDVSCSIAPAADRKCSAITCGATGAGGVRNSRRLIVSDKRLRNAVLDRLKRLGRSQSQCRPSDESTAPVATGSQKFYMRTKGLYKNVKRRFSSVPPCADVVDEEPPPPPSSPPPTPPPIPAPQTAHNHSINGTTGSTSDEPNVTTYTKINVNTMDRLMLVGADCHQPMDAQSLVTAPGVQLRHCSSFESIEDSGCGSSIQTSSLSTDSNRSSICTGDDMNSFYSSALLRGPFIGYAKAITDCTPCPYYKDALPFKRGDVISIISKDESGTWVGMANGRIGHFKFVNVEEIRHCGDPSTKRIPNKGIKLIIPVTIEHQEGHHHHHHHQYHSLGAAHQSNDNCSHNHRSSGCGGSDGQLCHKECCKEICDKLKSRLHDSNGRPLTLNDIKQVIALSDLHLNLLTIYGYSDLKVLAHIENRDTLNDCGISDTGAQHRLLTITRLLRDYYFSCNNTNTNHTTDSRLVIRPQNASQQPPQHRYVPKHRRDPRCMGSVSAPTTPAITPSIDFMSDDFSQLISKLETVSTSSLENSCALDDVKQRQELNASAKPNDYPNESHKKQLSDKKLDTFANYTNIIDSNEKIYENTERVISVTPEHYSSTLEISSKPLRNRTQSDSRPDTLGSGSTGKLNKCLHNSVRFAIRDKSLDRNLLSKLDLKPIYMQTIDRRGAGAGDRPIGTGMSI</sequence>
<name>A0A7R9QAQ5_9ACAR</name>
<dbReference type="PANTHER" id="PTHR12301">
    <property type="entry name" value="SAM-DOMAIN, SH3 AND NUCLEAR LOCALIZATION SIGNALS PROTEIN RELATED"/>
    <property type="match status" value="1"/>
</dbReference>
<organism evidence="5">
    <name type="scientific">Oppiella nova</name>
    <dbReference type="NCBI Taxonomy" id="334625"/>
    <lineage>
        <taxon>Eukaryota</taxon>
        <taxon>Metazoa</taxon>
        <taxon>Ecdysozoa</taxon>
        <taxon>Arthropoda</taxon>
        <taxon>Chelicerata</taxon>
        <taxon>Arachnida</taxon>
        <taxon>Acari</taxon>
        <taxon>Acariformes</taxon>
        <taxon>Sarcoptiformes</taxon>
        <taxon>Oribatida</taxon>
        <taxon>Brachypylina</taxon>
        <taxon>Oppioidea</taxon>
        <taxon>Oppiidae</taxon>
        <taxon>Oppiella</taxon>
    </lineage>
</organism>
<dbReference type="EMBL" id="OC914966">
    <property type="protein sequence ID" value="CAD7637831.1"/>
    <property type="molecule type" value="Genomic_DNA"/>
</dbReference>
<feature type="region of interest" description="Disordered" evidence="3">
    <location>
        <begin position="465"/>
        <end position="512"/>
    </location>
</feature>
<feature type="region of interest" description="Disordered" evidence="3">
    <location>
        <begin position="290"/>
        <end position="309"/>
    </location>
</feature>
<dbReference type="Gene3D" id="2.30.30.40">
    <property type="entry name" value="SH3 Domains"/>
    <property type="match status" value="1"/>
</dbReference>
<dbReference type="PANTHER" id="PTHR12301:SF8">
    <property type="entry name" value="STERILE ALPHA MOTIF DOMAIN-CONTAINING PROTEIN 5"/>
    <property type="match status" value="1"/>
</dbReference>
<feature type="compositionally biased region" description="Pro residues" evidence="3">
    <location>
        <begin position="475"/>
        <end position="490"/>
    </location>
</feature>
<evidence type="ECO:0000313" key="6">
    <source>
        <dbReference type="Proteomes" id="UP000728032"/>
    </source>
</evidence>
<evidence type="ECO:0000256" key="1">
    <source>
        <dbReference type="ARBA" id="ARBA00022443"/>
    </source>
</evidence>
<dbReference type="SUPFAM" id="SSF50044">
    <property type="entry name" value="SH3-domain"/>
    <property type="match status" value="1"/>
</dbReference>
<evidence type="ECO:0000313" key="5">
    <source>
        <dbReference type="EMBL" id="CAD7637831.1"/>
    </source>
</evidence>
<evidence type="ECO:0000256" key="2">
    <source>
        <dbReference type="PROSITE-ProRule" id="PRU00192"/>
    </source>
</evidence>
<evidence type="ECO:0000259" key="4">
    <source>
        <dbReference type="PROSITE" id="PS50002"/>
    </source>
</evidence>
<feature type="region of interest" description="Disordered" evidence="3">
    <location>
        <begin position="968"/>
        <end position="994"/>
    </location>
</feature>
<reference evidence="5" key="1">
    <citation type="submission" date="2020-11" db="EMBL/GenBank/DDBJ databases">
        <authorList>
            <person name="Tran Van P."/>
        </authorList>
    </citation>
    <scope>NUCLEOTIDE SEQUENCE</scope>
</reference>
<accession>A0A7R9QAQ5</accession>
<dbReference type="InterPro" id="IPR051725">
    <property type="entry name" value="SAM-SH3_domain_protein"/>
</dbReference>
<feature type="region of interest" description="Disordered" evidence="3">
    <location>
        <begin position="186"/>
        <end position="206"/>
    </location>
</feature>
<gene>
    <name evidence="5" type="ORF">ONB1V03_LOCUS1047</name>
</gene>
<dbReference type="Proteomes" id="UP000728032">
    <property type="component" value="Unassembled WGS sequence"/>
</dbReference>
<dbReference type="InterPro" id="IPR036028">
    <property type="entry name" value="SH3-like_dom_sf"/>
</dbReference>
<dbReference type="AlphaFoldDB" id="A0A7R9QAQ5"/>
<dbReference type="SMART" id="SM00326">
    <property type="entry name" value="SH3"/>
    <property type="match status" value="1"/>
</dbReference>
<dbReference type="Pfam" id="PF07653">
    <property type="entry name" value="SH3_2"/>
    <property type="match status" value="1"/>
</dbReference>
<dbReference type="PROSITE" id="PS50002">
    <property type="entry name" value="SH3"/>
    <property type="match status" value="1"/>
</dbReference>
<feature type="compositionally biased region" description="Polar residues" evidence="3">
    <location>
        <begin position="493"/>
        <end position="512"/>
    </location>
</feature>
<feature type="non-terminal residue" evidence="5">
    <location>
        <position position="1"/>
    </location>
</feature>
<dbReference type="OrthoDB" id="6428308at2759"/>
<dbReference type="InterPro" id="IPR001452">
    <property type="entry name" value="SH3_domain"/>
</dbReference>